<feature type="domain" description="C2H2-type" evidence="9">
    <location>
        <begin position="467"/>
        <end position="494"/>
    </location>
</feature>
<feature type="compositionally biased region" description="Low complexity" evidence="8">
    <location>
        <begin position="275"/>
        <end position="334"/>
    </location>
</feature>
<feature type="domain" description="C2H2-type" evidence="9">
    <location>
        <begin position="705"/>
        <end position="733"/>
    </location>
</feature>
<dbReference type="PANTHER" id="PTHR16515">
    <property type="entry name" value="PR DOMAIN ZINC FINGER PROTEIN"/>
    <property type="match status" value="1"/>
</dbReference>
<feature type="region of interest" description="Disordered" evidence="8">
    <location>
        <begin position="933"/>
        <end position="974"/>
    </location>
</feature>
<dbReference type="InterPro" id="IPR003604">
    <property type="entry name" value="Matrin/U1-like-C_Znf_C2H2"/>
</dbReference>
<dbReference type="PANTHER" id="PTHR16515:SF66">
    <property type="entry name" value="C2H2-TYPE DOMAIN-CONTAINING PROTEIN"/>
    <property type="match status" value="1"/>
</dbReference>
<keyword evidence="4 7" id="KW-0863">Zinc-finger</keyword>
<feature type="domain" description="C2H2-type" evidence="9">
    <location>
        <begin position="379"/>
        <end position="407"/>
    </location>
</feature>
<dbReference type="Gene3D" id="3.30.160.60">
    <property type="entry name" value="Classic Zinc Finger"/>
    <property type="match status" value="6"/>
</dbReference>
<proteinExistence type="predicted"/>
<dbReference type="FunFam" id="3.30.160.60:FF:000110">
    <property type="entry name" value="Zinc finger protein-like"/>
    <property type="match status" value="1"/>
</dbReference>
<dbReference type="GO" id="GO:0008270">
    <property type="term" value="F:zinc ion binding"/>
    <property type="evidence" value="ECO:0007669"/>
    <property type="project" value="UniProtKB-KW"/>
</dbReference>
<evidence type="ECO:0000313" key="11">
    <source>
        <dbReference type="Proteomes" id="UP001374579"/>
    </source>
</evidence>
<dbReference type="InterPro" id="IPR050331">
    <property type="entry name" value="Zinc_finger"/>
</dbReference>
<feature type="domain" description="C2H2-type" evidence="9">
    <location>
        <begin position="603"/>
        <end position="631"/>
    </location>
</feature>
<feature type="compositionally biased region" description="Low complexity" evidence="8">
    <location>
        <begin position="343"/>
        <end position="360"/>
    </location>
</feature>
<evidence type="ECO:0000256" key="8">
    <source>
        <dbReference type="SAM" id="MobiDB-lite"/>
    </source>
</evidence>
<feature type="compositionally biased region" description="Low complexity" evidence="8">
    <location>
        <begin position="172"/>
        <end position="184"/>
    </location>
</feature>
<dbReference type="InterPro" id="IPR036236">
    <property type="entry name" value="Znf_C2H2_sf"/>
</dbReference>
<dbReference type="Pfam" id="PF00096">
    <property type="entry name" value="zf-C2H2"/>
    <property type="match status" value="4"/>
</dbReference>
<dbReference type="PROSITE" id="PS00028">
    <property type="entry name" value="ZINC_FINGER_C2H2_1"/>
    <property type="match status" value="10"/>
</dbReference>
<comment type="subcellular location">
    <subcellularLocation>
        <location evidence="1">Nucleus</location>
    </subcellularLocation>
</comment>
<comment type="caution">
    <text evidence="10">The sequence shown here is derived from an EMBL/GenBank/DDBJ whole genome shotgun (WGS) entry which is preliminary data.</text>
</comment>
<sequence>MSDGKTEAIFLDEKTHQQWSSVGTMEGLARDADICKFLVHMYLATKERDERQVVCVFCRSPLSPVCDACKTRRSQSSIPGSDGQTSTKGRCPAMLTGQAEDMSKDIHRNVTAFSSPSSLPGAGDTDGEWNQCAVTSVKSASPVTSHSAGHCLEPTSVAHSHKAGQLMEESEAVGAAGSACSEAGEAGKRQTRPGKRPGRGRRKSTTSCISDDNRDDISDDDNCADQTNEPSQWPEAEDRETKHTTAATQSTCIYLGVEDLDTQPPAKDHKHIHCQKQQQQKGLSSGQKQQQHQKISSQQKPQQQQPQHKILSTQQKQQQQNMLSSQKKPQQQQDQQKREKQQQQKILSTQQKQQQQLQQKNRPIPQKQPQVMFCANIAFICKMCGQSFDKRHRLVSHIRYVHCHWRPFVCDLCPATFQSKSRLQRHVYVAHTNERPYSCEACGASFVDRFALNCHRRTHEVDRKHRYFCEVCGKGYHGLNPLKKHLASHSGKRQSPAKTVLCWVCGKAVASTTYLKLHLRKHSPESAITCGVCCKTFTSKQVLDKHLKSRVHRKKLERKNSPLEVCDSDSNKKSDVTAAGKLWATPSFSTVSRRNECFRNGTFTCEICDKPFSSPKSKKRHKRIIHKCDGKEKKIVLYVEDEVDEKHCELSQEVSLDGPGKQNDRADKETLYNKEKTKEERLLTVPEEHPLSLTHKRLLKPPKKYTCDICFQSFSLRQSVQRHKRNVHMKRRDYGCDLCHKTFSDSYYLKHHQQVYHNPSGEVVRQTVKCDVCDKGFLAKSAMTMHKRTVHYGLRRQSCVKCGKKFRDKFTLERHQKSCRREGASSQVNEKFDKLDKETDVQIQPLTALPQVSRTNSSAESASSAVMLSLTSETSPMTCISSTPNLIDPTSLASNSLDVSAYSLLLSSDTERKMTPFISTIAPSSTIFTSNSLTNSTTQGHGEGHVRTGHGEGHVRTGQGEDHVSTGHLGDVGRRMDTQRLDRELQLQGQPLTL</sequence>
<evidence type="ECO:0000259" key="9">
    <source>
        <dbReference type="PROSITE" id="PS50157"/>
    </source>
</evidence>
<feature type="domain" description="C2H2-type" evidence="9">
    <location>
        <begin position="528"/>
        <end position="557"/>
    </location>
</feature>
<reference evidence="10 11" key="1">
    <citation type="submission" date="2024-02" db="EMBL/GenBank/DDBJ databases">
        <title>Chromosome-scale genome assembly of the rough periwinkle Littorina saxatilis.</title>
        <authorList>
            <person name="De Jode A."/>
            <person name="Faria R."/>
            <person name="Formenti G."/>
            <person name="Sims Y."/>
            <person name="Smith T.P."/>
            <person name="Tracey A."/>
            <person name="Wood J.M.D."/>
            <person name="Zagrodzka Z.B."/>
            <person name="Johannesson K."/>
            <person name="Butlin R.K."/>
            <person name="Leder E.H."/>
        </authorList>
    </citation>
    <scope>NUCLEOTIDE SEQUENCE [LARGE SCALE GENOMIC DNA]</scope>
    <source>
        <strain evidence="10">Snail1</strain>
        <tissue evidence="10">Muscle</tissue>
    </source>
</reference>
<feature type="domain" description="C2H2-type" evidence="9">
    <location>
        <begin position="768"/>
        <end position="796"/>
    </location>
</feature>
<evidence type="ECO:0000256" key="3">
    <source>
        <dbReference type="ARBA" id="ARBA00022737"/>
    </source>
</evidence>
<dbReference type="SMART" id="SM00451">
    <property type="entry name" value="ZnF_U1"/>
    <property type="match status" value="3"/>
</dbReference>
<keyword evidence="11" id="KW-1185">Reference proteome</keyword>
<dbReference type="PROSITE" id="PS50157">
    <property type="entry name" value="ZINC_FINGER_C2H2_2"/>
    <property type="match status" value="11"/>
</dbReference>
<evidence type="ECO:0000256" key="4">
    <source>
        <dbReference type="ARBA" id="ARBA00022771"/>
    </source>
</evidence>
<dbReference type="EMBL" id="JBAMIC010000014">
    <property type="protein sequence ID" value="KAK7096413.1"/>
    <property type="molecule type" value="Genomic_DNA"/>
</dbReference>
<accession>A0AAN9AZR5</accession>
<dbReference type="AlphaFoldDB" id="A0AAN9AZR5"/>
<feature type="domain" description="C2H2-type" evidence="9">
    <location>
        <begin position="437"/>
        <end position="464"/>
    </location>
</feature>
<evidence type="ECO:0000256" key="6">
    <source>
        <dbReference type="ARBA" id="ARBA00023242"/>
    </source>
</evidence>
<evidence type="ECO:0000256" key="1">
    <source>
        <dbReference type="ARBA" id="ARBA00004123"/>
    </source>
</evidence>
<dbReference type="SUPFAM" id="SSF57667">
    <property type="entry name" value="beta-beta-alpha zinc fingers"/>
    <property type="match status" value="5"/>
</dbReference>
<feature type="domain" description="C2H2-type" evidence="9">
    <location>
        <begin position="797"/>
        <end position="826"/>
    </location>
</feature>
<feature type="region of interest" description="Disordered" evidence="8">
    <location>
        <begin position="261"/>
        <end position="364"/>
    </location>
</feature>
<dbReference type="InterPro" id="IPR013087">
    <property type="entry name" value="Znf_C2H2_type"/>
</dbReference>
<keyword evidence="5" id="KW-0862">Zinc</keyword>
<evidence type="ECO:0000313" key="10">
    <source>
        <dbReference type="EMBL" id="KAK7096413.1"/>
    </source>
</evidence>
<feature type="compositionally biased region" description="Basic residues" evidence="8">
    <location>
        <begin position="189"/>
        <end position="204"/>
    </location>
</feature>
<feature type="domain" description="C2H2-type" evidence="9">
    <location>
        <begin position="734"/>
        <end position="762"/>
    </location>
</feature>
<protein>
    <recommendedName>
        <fullName evidence="9">C2H2-type domain-containing protein</fullName>
    </recommendedName>
</protein>
<dbReference type="Pfam" id="PF12874">
    <property type="entry name" value="zf-met"/>
    <property type="match status" value="1"/>
</dbReference>
<evidence type="ECO:0000256" key="5">
    <source>
        <dbReference type="ARBA" id="ARBA00022833"/>
    </source>
</evidence>
<feature type="region of interest" description="Disordered" evidence="8">
    <location>
        <begin position="160"/>
        <end position="246"/>
    </location>
</feature>
<dbReference type="GO" id="GO:0010468">
    <property type="term" value="P:regulation of gene expression"/>
    <property type="evidence" value="ECO:0007669"/>
    <property type="project" value="TreeGrafter"/>
</dbReference>
<feature type="domain" description="C2H2-type" evidence="9">
    <location>
        <begin position="500"/>
        <end position="527"/>
    </location>
</feature>
<keyword evidence="2" id="KW-0479">Metal-binding</keyword>
<keyword evidence="3" id="KW-0677">Repeat</keyword>
<evidence type="ECO:0000256" key="2">
    <source>
        <dbReference type="ARBA" id="ARBA00022723"/>
    </source>
</evidence>
<feature type="domain" description="C2H2-type" evidence="9">
    <location>
        <begin position="408"/>
        <end position="436"/>
    </location>
</feature>
<dbReference type="GO" id="GO:0003676">
    <property type="term" value="F:nucleic acid binding"/>
    <property type="evidence" value="ECO:0007669"/>
    <property type="project" value="InterPro"/>
</dbReference>
<keyword evidence="6" id="KW-0539">Nucleus</keyword>
<dbReference type="GO" id="GO:0005634">
    <property type="term" value="C:nucleus"/>
    <property type="evidence" value="ECO:0007669"/>
    <property type="project" value="UniProtKB-SubCell"/>
</dbReference>
<feature type="compositionally biased region" description="Basic and acidic residues" evidence="8">
    <location>
        <begin position="942"/>
        <end position="974"/>
    </location>
</feature>
<name>A0AAN9AZR5_9CAEN</name>
<dbReference type="SMART" id="SM00355">
    <property type="entry name" value="ZnF_C2H2"/>
    <property type="match status" value="11"/>
</dbReference>
<evidence type="ECO:0000256" key="7">
    <source>
        <dbReference type="PROSITE-ProRule" id="PRU00042"/>
    </source>
</evidence>
<dbReference type="Proteomes" id="UP001374579">
    <property type="component" value="Unassembled WGS sequence"/>
</dbReference>
<organism evidence="10 11">
    <name type="scientific">Littorina saxatilis</name>
    <dbReference type="NCBI Taxonomy" id="31220"/>
    <lineage>
        <taxon>Eukaryota</taxon>
        <taxon>Metazoa</taxon>
        <taxon>Spiralia</taxon>
        <taxon>Lophotrochozoa</taxon>
        <taxon>Mollusca</taxon>
        <taxon>Gastropoda</taxon>
        <taxon>Caenogastropoda</taxon>
        <taxon>Littorinimorpha</taxon>
        <taxon>Littorinoidea</taxon>
        <taxon>Littorinidae</taxon>
        <taxon>Littorina</taxon>
    </lineage>
</organism>
<gene>
    <name evidence="10" type="ORF">V1264_005711</name>
</gene>